<protein>
    <submittedName>
        <fullName evidence="1">Uncharacterized protein</fullName>
    </submittedName>
</protein>
<reference evidence="1" key="1">
    <citation type="journal article" date="2020" name="bioRxiv">
        <title>Comparative genomics of Chlamydomonas.</title>
        <authorList>
            <person name="Craig R.J."/>
            <person name="Hasan A.R."/>
            <person name="Ness R.W."/>
            <person name="Keightley P.D."/>
        </authorList>
    </citation>
    <scope>NUCLEOTIDE SEQUENCE</scope>
    <source>
        <strain evidence="1">SAG 7.73</strain>
    </source>
</reference>
<organism evidence="1 2">
    <name type="scientific">Chlamydomonas incerta</name>
    <dbReference type="NCBI Taxonomy" id="51695"/>
    <lineage>
        <taxon>Eukaryota</taxon>
        <taxon>Viridiplantae</taxon>
        <taxon>Chlorophyta</taxon>
        <taxon>core chlorophytes</taxon>
        <taxon>Chlorophyceae</taxon>
        <taxon>CS clade</taxon>
        <taxon>Chlamydomonadales</taxon>
        <taxon>Chlamydomonadaceae</taxon>
        <taxon>Chlamydomonas</taxon>
    </lineage>
</organism>
<keyword evidence="2" id="KW-1185">Reference proteome</keyword>
<gene>
    <name evidence="1" type="ORF">HXX76_015598</name>
</gene>
<dbReference type="Proteomes" id="UP000650467">
    <property type="component" value="Unassembled WGS sequence"/>
</dbReference>
<sequence>MNHAISSLRPGAFDSPGSYLPALSGVYGCYLRSSGTYNTSSNSSSGASSSYPLYLAYDGATNLDTFFAAATPGAVAALPCYDAARANLTQYLLVTVLPTPPDKYACLTCAFYNVAPLATTASAGCDCNDTAWGFPTPDQFGAAYDSTSTAEVRLNVTDPGFGNGVFWSPRQQTASAWGGYFRIAPPTAPGVVTLNLAVCAGCGQNQPAKGYYLGNGFTITFTNYTEGYGSITIKALPSGASAEVDRLQVYLTFVAPPNLNPGQFQTFTTTSPTVTPTSPLTAFPAGPFTAAARDNVTYTSSTGATYTVPSSVDPGQGVFLALHLDLMGQACPAPY</sequence>
<evidence type="ECO:0000313" key="1">
    <source>
        <dbReference type="EMBL" id="KAG2423000.1"/>
    </source>
</evidence>
<dbReference type="EMBL" id="JAEHOC010000088">
    <property type="protein sequence ID" value="KAG2423000.1"/>
    <property type="molecule type" value="Genomic_DNA"/>
</dbReference>
<proteinExistence type="predicted"/>
<name>A0A835SLT6_CHLIN</name>
<comment type="caution">
    <text evidence="1">The sequence shown here is derived from an EMBL/GenBank/DDBJ whole genome shotgun (WGS) entry which is preliminary data.</text>
</comment>
<evidence type="ECO:0000313" key="2">
    <source>
        <dbReference type="Proteomes" id="UP000650467"/>
    </source>
</evidence>
<accession>A0A835SLT6</accession>
<dbReference type="AlphaFoldDB" id="A0A835SLT6"/>
<dbReference type="OrthoDB" id="545148at2759"/>